<dbReference type="InParanoid" id="A7AW31"/>
<evidence type="ECO:0000313" key="2">
    <source>
        <dbReference type="Proteomes" id="UP000002173"/>
    </source>
</evidence>
<keyword evidence="2" id="KW-1185">Reference proteome</keyword>
<dbReference type="AlphaFoldDB" id="A7AW31"/>
<reference evidence="1 2" key="1">
    <citation type="journal article" date="2007" name="PLoS Pathog.">
        <title>Genome sequence of Babesia bovis and comparative analysis of apicomplexan hemoprotozoa.</title>
        <authorList>
            <person name="Brayton K.A."/>
            <person name="Lau A.O.T."/>
            <person name="Herndon D.R."/>
            <person name="Hannick L."/>
            <person name="Kappmeyer L.S."/>
            <person name="Berens S.J."/>
            <person name="Bidwell S.L."/>
            <person name="Brown W.C."/>
            <person name="Crabtree J."/>
            <person name="Fadrosh D."/>
            <person name="Feldblum T."/>
            <person name="Forberger H.A."/>
            <person name="Haas B.J."/>
            <person name="Howell J.M."/>
            <person name="Khouri H."/>
            <person name="Koo H."/>
            <person name="Mann D.J."/>
            <person name="Norimine J."/>
            <person name="Paulsen I.T."/>
            <person name="Radune D."/>
            <person name="Ren Q."/>
            <person name="Smith R.K. Jr."/>
            <person name="Suarez C.E."/>
            <person name="White O."/>
            <person name="Wortman J.R."/>
            <person name="Knowles D.P. Jr."/>
            <person name="McElwain T.F."/>
            <person name="Nene V.M."/>
        </authorList>
    </citation>
    <scope>NUCLEOTIDE SEQUENCE [LARGE SCALE GENOMIC DNA]</scope>
    <source>
        <strain evidence="1">T2Bo</strain>
    </source>
</reference>
<organism evidence="1 2">
    <name type="scientific">Babesia bovis</name>
    <dbReference type="NCBI Taxonomy" id="5865"/>
    <lineage>
        <taxon>Eukaryota</taxon>
        <taxon>Sar</taxon>
        <taxon>Alveolata</taxon>
        <taxon>Apicomplexa</taxon>
        <taxon>Aconoidasida</taxon>
        <taxon>Piroplasmida</taxon>
        <taxon>Babesiidae</taxon>
        <taxon>Babesia</taxon>
    </lineage>
</organism>
<accession>A7AW31</accession>
<dbReference type="Proteomes" id="UP000002173">
    <property type="component" value="Chromosome 1"/>
</dbReference>
<proteinExistence type="predicted"/>
<dbReference type="GeneID" id="5477043"/>
<protein>
    <submittedName>
        <fullName evidence="1">Uncharacterized protein</fullName>
    </submittedName>
</protein>
<name>A7AW31_BABBO</name>
<comment type="caution">
    <text evidence="1">The sequence shown here is derived from an EMBL/GenBank/DDBJ whole genome shotgun (WGS) entry which is preliminary data.</text>
</comment>
<sequence>MNVPIFVAVDSKGMLLVSHYPSNELQKTLKQNDIQINSEIYRKVAPEPPQIVEDFLQLFNGSDVNTSAVTSNHNAEDITHLMPNIVLYFMDPNACEAHVIELRKQGIEAHLKELTLTDYIQHLYNTSRDSDPLLLPLSEALIHATHNGQSVFKGTPLFTTDPPIAISKVKSDTHQFDMSTEKLVIFSSPEEAKEIYRKACSMGNTSIELNGETFHYKVLHDKWPWSPKILLTSLEALCQRIDTREPFWAGIIHIQPKMQNLNRNETSNTVECGYNAKSLWQALQRLISTVV</sequence>
<evidence type="ECO:0000313" key="1">
    <source>
        <dbReference type="EMBL" id="EDO05259.1"/>
    </source>
</evidence>
<dbReference type="VEuPathDB" id="PiroplasmaDB:BBOV_I001750"/>
<dbReference type="KEGG" id="bbo:BBOV_I001750"/>
<gene>
    <name evidence="1" type="ORF">BBOV_I001750</name>
</gene>
<dbReference type="EMBL" id="AAXT01000005">
    <property type="protein sequence ID" value="EDO05259.1"/>
    <property type="molecule type" value="Genomic_DNA"/>
</dbReference>
<dbReference type="eggNOG" id="ENOG502TN47">
    <property type="taxonomic scope" value="Eukaryota"/>
</dbReference>